<organism evidence="1 2">
    <name type="scientific">Panagrolaimus sp. PS1159</name>
    <dbReference type="NCBI Taxonomy" id="55785"/>
    <lineage>
        <taxon>Eukaryota</taxon>
        <taxon>Metazoa</taxon>
        <taxon>Ecdysozoa</taxon>
        <taxon>Nematoda</taxon>
        <taxon>Chromadorea</taxon>
        <taxon>Rhabditida</taxon>
        <taxon>Tylenchina</taxon>
        <taxon>Panagrolaimomorpha</taxon>
        <taxon>Panagrolaimoidea</taxon>
        <taxon>Panagrolaimidae</taxon>
        <taxon>Panagrolaimus</taxon>
    </lineage>
</organism>
<evidence type="ECO:0000313" key="1">
    <source>
        <dbReference type="Proteomes" id="UP000887580"/>
    </source>
</evidence>
<dbReference type="WBParaSite" id="PS1159_v2.g5626.t2">
    <property type="protein sequence ID" value="PS1159_v2.g5626.t2"/>
    <property type="gene ID" value="PS1159_v2.g5626"/>
</dbReference>
<name>A0AC35GJ85_9BILA</name>
<dbReference type="Proteomes" id="UP000887580">
    <property type="component" value="Unplaced"/>
</dbReference>
<proteinExistence type="predicted"/>
<sequence length="199" mass="23060">MPSTLFDIIINNNREVDTYDPFPGCSKYFKEKCSFYTFSISLLFFIGVVTIRFFALVVPEQYVLPCDFKSIASTTEIKMLEKDRTINETETLNSTFPLLIELKNIKENYIQNCIRQKCAKINIQKNLEKIKEKISTISIWLFRIASVLLLLNLLLGYYKRQLLGKAFGTVVFLLVAPFFINAFASLGDFYKMTNFEVEC</sequence>
<accession>A0AC35GJ85</accession>
<evidence type="ECO:0000313" key="2">
    <source>
        <dbReference type="WBParaSite" id="PS1159_v2.g5626.t2"/>
    </source>
</evidence>
<reference evidence="2" key="1">
    <citation type="submission" date="2022-11" db="UniProtKB">
        <authorList>
            <consortium name="WormBaseParasite"/>
        </authorList>
    </citation>
    <scope>IDENTIFICATION</scope>
</reference>
<protein>
    <submittedName>
        <fullName evidence="2">Uncharacterized protein</fullName>
    </submittedName>
</protein>